<evidence type="ECO:0000256" key="4">
    <source>
        <dbReference type="ARBA" id="ARBA00022692"/>
    </source>
</evidence>
<feature type="transmembrane region" description="Helical" evidence="7">
    <location>
        <begin position="42"/>
        <end position="62"/>
    </location>
</feature>
<dbReference type="Proteomes" id="UP000633619">
    <property type="component" value="Unassembled WGS sequence"/>
</dbReference>
<dbReference type="InterPro" id="IPR005829">
    <property type="entry name" value="Sugar_transporter_CS"/>
</dbReference>
<accession>A0A8I1DBJ3</accession>
<evidence type="ECO:0000256" key="5">
    <source>
        <dbReference type="ARBA" id="ARBA00022989"/>
    </source>
</evidence>
<keyword evidence="6 7" id="KW-0472">Membrane</keyword>
<feature type="transmembrane region" description="Helical" evidence="7">
    <location>
        <begin position="305"/>
        <end position="322"/>
    </location>
</feature>
<dbReference type="InterPro" id="IPR036259">
    <property type="entry name" value="MFS_trans_sf"/>
</dbReference>
<dbReference type="EMBL" id="JAECVW010000002">
    <property type="protein sequence ID" value="MBH8594448.1"/>
    <property type="molecule type" value="Genomic_DNA"/>
</dbReference>
<feature type="transmembrane region" description="Helical" evidence="7">
    <location>
        <begin position="12"/>
        <end position="36"/>
    </location>
</feature>
<dbReference type="GO" id="GO:0005886">
    <property type="term" value="C:plasma membrane"/>
    <property type="evidence" value="ECO:0007669"/>
    <property type="project" value="UniProtKB-SubCell"/>
</dbReference>
<evidence type="ECO:0000256" key="2">
    <source>
        <dbReference type="ARBA" id="ARBA00022448"/>
    </source>
</evidence>
<sequence>MRIRDWDQNLKVRLFGEGLIHILFWMYIPFMSIFFADAYGKKTAGILLILSQMISVLANLAGGYCADRYGRKKMMVIASVGESVTFFSFALANSPWFSSPGWSFVCFAVLGMFQSIYWPASHAMIADVVAEEDRNQVFATFYTTSNLAVVVGPVLGGFFFFQHRFELLLASGLATLLLAVLIQKFVRETARIREGNTPVSGNGKWIAFVKQNLRDYRIIFSDFNFMLFILAGILVSQTFMQLDLVIGVYVTESIPVQTLFQWGSFKIEAGGAGFFSWLITENGLMVVLFTVWITKMIHSFHEKTVFVTSSLLYGFSMILLGMTHLWWLAFLAIFIFTVAEILVVGLQDGFISKLAPESMRGQYFAAASLRFSIGKTIAPAAIPLSAWVGYPWTFAILGLIAFAGAFLYHLLFRNLRHRPLPSGHLKKRGAQKAV</sequence>
<feature type="transmembrane region" description="Helical" evidence="7">
    <location>
        <begin position="167"/>
        <end position="186"/>
    </location>
</feature>
<evidence type="ECO:0000256" key="6">
    <source>
        <dbReference type="ARBA" id="ARBA00023136"/>
    </source>
</evidence>
<dbReference type="PANTHER" id="PTHR23517:SF3">
    <property type="entry name" value="INTEGRAL MEMBRANE TRANSPORT PROTEIN"/>
    <property type="match status" value="1"/>
</dbReference>
<keyword evidence="3" id="KW-1003">Cell membrane</keyword>
<organism evidence="9 10">
    <name type="scientific">Thermoactinomyces intermedius</name>
    <dbReference type="NCBI Taxonomy" id="2024"/>
    <lineage>
        <taxon>Bacteria</taxon>
        <taxon>Bacillati</taxon>
        <taxon>Bacillota</taxon>
        <taxon>Bacilli</taxon>
        <taxon>Bacillales</taxon>
        <taxon>Thermoactinomycetaceae</taxon>
        <taxon>Thermoactinomyces</taxon>
    </lineage>
</organism>
<gene>
    <name evidence="9" type="ORF">I8U20_03790</name>
</gene>
<evidence type="ECO:0000259" key="8">
    <source>
        <dbReference type="PROSITE" id="PS50850"/>
    </source>
</evidence>
<comment type="caution">
    <text evidence="9">The sequence shown here is derived from an EMBL/GenBank/DDBJ whole genome shotgun (WGS) entry which is preliminary data.</text>
</comment>
<dbReference type="PROSITE" id="PS50850">
    <property type="entry name" value="MFS"/>
    <property type="match status" value="1"/>
</dbReference>
<feature type="transmembrane region" description="Helical" evidence="7">
    <location>
        <begin position="392"/>
        <end position="412"/>
    </location>
</feature>
<keyword evidence="5 7" id="KW-1133">Transmembrane helix</keyword>
<dbReference type="AlphaFoldDB" id="A0A8I1DBJ3"/>
<dbReference type="PROSITE" id="PS00216">
    <property type="entry name" value="SUGAR_TRANSPORT_1"/>
    <property type="match status" value="1"/>
</dbReference>
<dbReference type="PANTHER" id="PTHR23517">
    <property type="entry name" value="RESISTANCE PROTEIN MDTM, PUTATIVE-RELATED-RELATED"/>
    <property type="match status" value="1"/>
</dbReference>
<protein>
    <submittedName>
        <fullName evidence="9">MFS transporter</fullName>
    </submittedName>
</protein>
<dbReference type="Gene3D" id="1.20.1250.20">
    <property type="entry name" value="MFS general substrate transporter like domains"/>
    <property type="match status" value="1"/>
</dbReference>
<dbReference type="GO" id="GO:0022857">
    <property type="term" value="F:transmembrane transporter activity"/>
    <property type="evidence" value="ECO:0007669"/>
    <property type="project" value="InterPro"/>
</dbReference>
<dbReference type="SUPFAM" id="SSF103473">
    <property type="entry name" value="MFS general substrate transporter"/>
    <property type="match status" value="1"/>
</dbReference>
<feature type="transmembrane region" description="Helical" evidence="7">
    <location>
        <begin position="270"/>
        <end position="293"/>
    </location>
</feature>
<proteinExistence type="predicted"/>
<feature type="domain" description="Major facilitator superfamily (MFS) profile" evidence="8">
    <location>
        <begin position="1"/>
        <end position="416"/>
    </location>
</feature>
<evidence type="ECO:0000256" key="1">
    <source>
        <dbReference type="ARBA" id="ARBA00004651"/>
    </source>
</evidence>
<feature type="transmembrane region" description="Helical" evidence="7">
    <location>
        <begin position="74"/>
        <end position="96"/>
    </location>
</feature>
<evidence type="ECO:0000313" key="10">
    <source>
        <dbReference type="Proteomes" id="UP000633619"/>
    </source>
</evidence>
<feature type="transmembrane region" description="Helical" evidence="7">
    <location>
        <begin position="102"/>
        <end position="120"/>
    </location>
</feature>
<reference evidence="9 10" key="1">
    <citation type="submission" date="2020-12" db="EMBL/GenBank/DDBJ databases">
        <title>WGS of Thermoactinomyces spp.</title>
        <authorList>
            <person name="Cheng K."/>
        </authorList>
    </citation>
    <scope>NUCLEOTIDE SEQUENCE [LARGE SCALE GENOMIC DNA]</scope>
    <source>
        <strain evidence="10">CICC 10671\DSM 43846</strain>
    </source>
</reference>
<feature type="transmembrane region" description="Helical" evidence="7">
    <location>
        <begin position="141"/>
        <end position="161"/>
    </location>
</feature>
<name>A0A8I1DBJ3_THEIN</name>
<evidence type="ECO:0000256" key="3">
    <source>
        <dbReference type="ARBA" id="ARBA00022475"/>
    </source>
</evidence>
<evidence type="ECO:0000313" key="9">
    <source>
        <dbReference type="EMBL" id="MBH8594448.1"/>
    </source>
</evidence>
<keyword evidence="4 7" id="KW-0812">Transmembrane</keyword>
<dbReference type="Pfam" id="PF07690">
    <property type="entry name" value="MFS_1"/>
    <property type="match status" value="2"/>
</dbReference>
<keyword evidence="2" id="KW-0813">Transport</keyword>
<dbReference type="CDD" id="cd17329">
    <property type="entry name" value="MFS_MdtH_MDR_like"/>
    <property type="match status" value="1"/>
</dbReference>
<evidence type="ECO:0000256" key="7">
    <source>
        <dbReference type="SAM" id="Phobius"/>
    </source>
</evidence>
<feature type="transmembrane region" description="Helical" evidence="7">
    <location>
        <begin position="328"/>
        <end position="351"/>
    </location>
</feature>
<dbReference type="RefSeq" id="WP_181731699.1">
    <property type="nucleotide sequence ID" value="NZ_JACEIR010000003.1"/>
</dbReference>
<dbReference type="InterPro" id="IPR020846">
    <property type="entry name" value="MFS_dom"/>
</dbReference>
<feature type="transmembrane region" description="Helical" evidence="7">
    <location>
        <begin position="223"/>
        <end position="250"/>
    </location>
</feature>
<dbReference type="InterPro" id="IPR050171">
    <property type="entry name" value="MFS_Transporters"/>
</dbReference>
<feature type="transmembrane region" description="Helical" evidence="7">
    <location>
        <begin position="363"/>
        <end position="386"/>
    </location>
</feature>
<dbReference type="InterPro" id="IPR011701">
    <property type="entry name" value="MFS"/>
</dbReference>
<keyword evidence="10" id="KW-1185">Reference proteome</keyword>
<comment type="subcellular location">
    <subcellularLocation>
        <location evidence="1">Cell membrane</location>
        <topology evidence="1">Multi-pass membrane protein</topology>
    </subcellularLocation>
</comment>